<protein>
    <submittedName>
        <fullName evidence="1">Uncharacterized protein</fullName>
    </submittedName>
</protein>
<organism evidence="1 2">
    <name type="scientific">Vermiconidia calcicola</name>
    <dbReference type="NCBI Taxonomy" id="1690605"/>
    <lineage>
        <taxon>Eukaryota</taxon>
        <taxon>Fungi</taxon>
        <taxon>Dikarya</taxon>
        <taxon>Ascomycota</taxon>
        <taxon>Pezizomycotina</taxon>
        <taxon>Dothideomycetes</taxon>
        <taxon>Dothideomycetidae</taxon>
        <taxon>Mycosphaerellales</taxon>
        <taxon>Extremaceae</taxon>
        <taxon>Vermiconidia</taxon>
    </lineage>
</organism>
<gene>
    <name evidence="1" type="ORF">LTR37_001992</name>
</gene>
<evidence type="ECO:0000313" key="1">
    <source>
        <dbReference type="EMBL" id="KAK3723269.1"/>
    </source>
</evidence>
<reference evidence="1" key="1">
    <citation type="submission" date="2023-07" db="EMBL/GenBank/DDBJ databases">
        <title>Black Yeasts Isolated from many extreme environments.</title>
        <authorList>
            <person name="Coleine C."/>
            <person name="Stajich J.E."/>
            <person name="Selbmann L."/>
        </authorList>
    </citation>
    <scope>NUCLEOTIDE SEQUENCE</scope>
    <source>
        <strain evidence="1">CCFEE 5714</strain>
    </source>
</reference>
<keyword evidence="2" id="KW-1185">Reference proteome</keyword>
<evidence type="ECO:0000313" key="2">
    <source>
        <dbReference type="Proteomes" id="UP001281147"/>
    </source>
</evidence>
<dbReference type="EMBL" id="JAUTXU010000010">
    <property type="protein sequence ID" value="KAK3723269.1"/>
    <property type="molecule type" value="Genomic_DNA"/>
</dbReference>
<name>A0ACC3NUM1_9PEZI</name>
<comment type="caution">
    <text evidence="1">The sequence shown here is derived from an EMBL/GenBank/DDBJ whole genome shotgun (WGS) entry which is preliminary data.</text>
</comment>
<dbReference type="Proteomes" id="UP001281147">
    <property type="component" value="Unassembled WGS sequence"/>
</dbReference>
<proteinExistence type="predicted"/>
<accession>A0ACC3NUM1</accession>
<sequence length="530" mass="59148">MNCNHNKPSGHVLANKPSSSFSTFSSAASATSAATSRSGGSRLLFGEIDTSSDRSSELYASVCSFVLCESSTFLKFWLEDKCRETFLSCVPKRDLASLRLACHDFSVRAAPALFNDLSITFRSSTFTRPARLAALDRLGFYVKTLRFNFPHSAETFLPPLVDPETGAEMSFTYTPQIEAPTPRRPKYGDIGTTEILTRQWPTLFHAATNVPAFIRALSAFVNLSRLRISCPGHDYTQRYRRNTVDYALISLRIAVERNSLNALESLTLSPIHPSGLLYLSPLLGHGATPRSASRWSRIQHLTIHANTIPSAAVEGDPDYYKLLQTYIRNFQNNLTTFKFRWVGEKGQIPTQRVLISANMPDGPPVTGAAHDRPAPLQRRRETPALHFPRLQHVDLENMKTTAADISTFVEAHKRTIEELNLESIELSEGDWDTALAPLTKRARARPSIDIADFPIMLSPTTLPAPMERIEVAHREVNGRKTLRMSSWLSTKNKGRPPSAARKVREGLLGCESQLRKVLRGSVFPWRSPQS</sequence>